<dbReference type="InterPro" id="IPR011992">
    <property type="entry name" value="EF-hand-dom_pair"/>
</dbReference>
<dbReference type="PANTHER" id="PTHR11216">
    <property type="entry name" value="EH DOMAIN"/>
    <property type="match status" value="1"/>
</dbReference>
<feature type="domain" description="EH" evidence="3">
    <location>
        <begin position="117"/>
        <end position="197"/>
    </location>
</feature>
<dbReference type="SMART" id="SM00027">
    <property type="entry name" value="EH"/>
    <property type="match status" value="3"/>
</dbReference>
<organism evidence="5 6">
    <name type="scientific">Paramarasmius palmivorus</name>
    <dbReference type="NCBI Taxonomy" id="297713"/>
    <lineage>
        <taxon>Eukaryota</taxon>
        <taxon>Fungi</taxon>
        <taxon>Dikarya</taxon>
        <taxon>Basidiomycota</taxon>
        <taxon>Agaricomycotina</taxon>
        <taxon>Agaricomycetes</taxon>
        <taxon>Agaricomycetidae</taxon>
        <taxon>Agaricales</taxon>
        <taxon>Marasmiineae</taxon>
        <taxon>Marasmiaceae</taxon>
        <taxon>Paramarasmius</taxon>
    </lineage>
</organism>
<feature type="compositionally biased region" description="Polar residues" evidence="2">
    <location>
        <begin position="645"/>
        <end position="660"/>
    </location>
</feature>
<dbReference type="GO" id="GO:0005886">
    <property type="term" value="C:plasma membrane"/>
    <property type="evidence" value="ECO:0007669"/>
    <property type="project" value="TreeGrafter"/>
</dbReference>
<dbReference type="Gene3D" id="1.10.238.10">
    <property type="entry name" value="EF-hand"/>
    <property type="match status" value="3"/>
</dbReference>
<dbReference type="Pfam" id="PF12763">
    <property type="entry name" value="EH"/>
    <property type="match status" value="3"/>
</dbReference>
<dbReference type="Proteomes" id="UP001383192">
    <property type="component" value="Unassembled WGS sequence"/>
</dbReference>
<evidence type="ECO:0000256" key="1">
    <source>
        <dbReference type="SAM" id="Coils"/>
    </source>
</evidence>
<dbReference type="PROSITE" id="PS50031">
    <property type="entry name" value="EH"/>
    <property type="match status" value="3"/>
</dbReference>
<dbReference type="InterPro" id="IPR002048">
    <property type="entry name" value="EF_hand_dom"/>
</dbReference>
<keyword evidence="6" id="KW-1185">Reference proteome</keyword>
<dbReference type="GO" id="GO:0005737">
    <property type="term" value="C:cytoplasm"/>
    <property type="evidence" value="ECO:0007669"/>
    <property type="project" value="TreeGrafter"/>
</dbReference>
<feature type="region of interest" description="Disordered" evidence="2">
    <location>
        <begin position="645"/>
        <end position="681"/>
    </location>
</feature>
<dbReference type="AlphaFoldDB" id="A0AAW0E7L3"/>
<feature type="compositionally biased region" description="Basic and acidic residues" evidence="2">
    <location>
        <begin position="355"/>
        <end position="367"/>
    </location>
</feature>
<feature type="region of interest" description="Disordered" evidence="2">
    <location>
        <begin position="331"/>
        <end position="422"/>
    </location>
</feature>
<sequence length="681" mass="76832">MIPPSPDETTVLDRILSNAANDTLEPDAAVELFLQSGLTPEVLADVWGLADKESKGYLSREEVMVALRLMGWAQRGVPVKHELSDKCAPIVILSSFNPPAASEKFSPNDYPPLSPSAQAQYQRIFERAGASEGVLSCERVWQLWIKSELPVSTLATIWDLVDKRKEGYLNAAEFCMSMYFIEGLLDNHFTSLPNTIPLHIQNQAFEPLPSVDVQSPKSPLFAHQPIKISDLEAWNFSPSFLDFTKRQFTDLDTAGSGFVTGDALVPFLLQSTLSPHALSLIWDLADPSHTGHLSYQGFTIALFMVYRARCGLDIPNALPLSCNLLLSAVSEETEGTDPEQPEDDEAPTSPFLSVHEPRRRDSSKDPRLSLYENKPPSPPPKDRTPDAPNQGRSSKSPRRTPTTPTVPPKPDEYFHQSPASDNDALHAELRRIKDSLSTMRQENEHLHTALEAAQEFQAQLEEEREESAQASARINYLRKEIHKRDEKMLQLEASCKDNERLGMENATLQARVHELSTKLQNSTAELEVQKLVHHELREESESLRRQAEEMRESMHVPSSGGDEELQMLINEDLARENTRLRRQVQELTESVAQLQSASVELDAQKQIERSLTRENRRLQRRIRDMESGNVETQTQLRRRVEELTTENQRLRQQASHQTAPRVQEESSDVPPPAYEEIAVVS</sequence>
<dbReference type="EMBL" id="JAYKXP010000003">
    <property type="protein sequence ID" value="KAK7060205.1"/>
    <property type="molecule type" value="Genomic_DNA"/>
</dbReference>
<evidence type="ECO:0000256" key="2">
    <source>
        <dbReference type="SAM" id="MobiDB-lite"/>
    </source>
</evidence>
<feature type="compositionally biased region" description="Acidic residues" evidence="2">
    <location>
        <begin position="331"/>
        <end position="346"/>
    </location>
</feature>
<evidence type="ECO:0000259" key="3">
    <source>
        <dbReference type="PROSITE" id="PS50031"/>
    </source>
</evidence>
<dbReference type="GO" id="GO:0005509">
    <property type="term" value="F:calcium ion binding"/>
    <property type="evidence" value="ECO:0007669"/>
    <property type="project" value="InterPro"/>
</dbReference>
<feature type="domain" description="EF-hand" evidence="4">
    <location>
        <begin position="149"/>
        <end position="184"/>
    </location>
</feature>
<keyword evidence="1" id="KW-0175">Coiled coil</keyword>
<evidence type="ECO:0000259" key="4">
    <source>
        <dbReference type="PROSITE" id="PS50222"/>
    </source>
</evidence>
<dbReference type="GO" id="GO:0006897">
    <property type="term" value="P:endocytosis"/>
    <property type="evidence" value="ECO:0007669"/>
    <property type="project" value="TreeGrafter"/>
</dbReference>
<feature type="compositionally biased region" description="Low complexity" evidence="2">
    <location>
        <begin position="386"/>
        <end position="403"/>
    </location>
</feature>
<dbReference type="SUPFAM" id="SSF47473">
    <property type="entry name" value="EF-hand"/>
    <property type="match status" value="3"/>
</dbReference>
<proteinExistence type="predicted"/>
<feature type="domain" description="EH" evidence="3">
    <location>
        <begin position="31"/>
        <end position="103"/>
    </location>
</feature>
<reference evidence="5 6" key="1">
    <citation type="submission" date="2024-01" db="EMBL/GenBank/DDBJ databases">
        <title>A draft genome for a cacao thread blight-causing isolate of Paramarasmius palmivorus.</title>
        <authorList>
            <person name="Baruah I.K."/>
            <person name="Bukari Y."/>
            <person name="Amoako-Attah I."/>
            <person name="Meinhardt L.W."/>
            <person name="Bailey B.A."/>
            <person name="Cohen S.P."/>
        </authorList>
    </citation>
    <scope>NUCLEOTIDE SEQUENCE [LARGE SCALE GENOMIC DNA]</scope>
    <source>
        <strain evidence="5 6">GH-12</strain>
    </source>
</reference>
<evidence type="ECO:0000313" key="5">
    <source>
        <dbReference type="EMBL" id="KAK7060205.1"/>
    </source>
</evidence>
<name>A0AAW0E7L3_9AGAR</name>
<evidence type="ECO:0000313" key="6">
    <source>
        <dbReference type="Proteomes" id="UP001383192"/>
    </source>
</evidence>
<comment type="caution">
    <text evidence="5">The sequence shown here is derived from an EMBL/GenBank/DDBJ whole genome shotgun (WGS) entry which is preliminary data.</text>
</comment>
<accession>A0AAW0E7L3</accession>
<feature type="domain" description="EF-hand" evidence="4">
    <location>
        <begin position="38"/>
        <end position="73"/>
    </location>
</feature>
<gene>
    <name evidence="5" type="ORF">VNI00_000970</name>
</gene>
<feature type="coiled-coil region" evidence="1">
    <location>
        <begin position="422"/>
        <end position="480"/>
    </location>
</feature>
<feature type="domain" description="EH" evidence="3">
    <location>
        <begin position="248"/>
        <end position="319"/>
    </location>
</feature>
<dbReference type="PROSITE" id="PS50222">
    <property type="entry name" value="EF_HAND_2"/>
    <property type="match status" value="2"/>
</dbReference>
<dbReference type="CDD" id="cd00052">
    <property type="entry name" value="EH"/>
    <property type="match status" value="1"/>
</dbReference>
<dbReference type="GO" id="GO:0016197">
    <property type="term" value="P:endosomal transport"/>
    <property type="evidence" value="ECO:0007669"/>
    <property type="project" value="TreeGrafter"/>
</dbReference>
<protein>
    <submittedName>
        <fullName evidence="5">Uncharacterized protein</fullName>
    </submittedName>
</protein>
<dbReference type="InterPro" id="IPR000261">
    <property type="entry name" value="EH_dom"/>
</dbReference>